<dbReference type="AlphaFoldDB" id="M0LZW3"/>
<dbReference type="Proteomes" id="UP000011607">
    <property type="component" value="Unassembled WGS sequence"/>
</dbReference>
<dbReference type="Pfam" id="PF24041">
    <property type="entry name" value="DUF7350"/>
    <property type="match status" value="1"/>
</dbReference>
<feature type="compositionally biased region" description="Acidic residues" evidence="1">
    <location>
        <begin position="57"/>
        <end position="81"/>
    </location>
</feature>
<feature type="domain" description="DUF7350" evidence="2">
    <location>
        <begin position="348"/>
        <end position="473"/>
    </location>
</feature>
<evidence type="ECO:0000313" key="4">
    <source>
        <dbReference type="Proteomes" id="UP000011607"/>
    </source>
</evidence>
<keyword evidence="4" id="KW-1185">Reference proteome</keyword>
<name>M0LZW3_9EURY</name>
<dbReference type="PATRIC" id="fig|1227454.3.peg.1894"/>
<feature type="compositionally biased region" description="Basic and acidic residues" evidence="1">
    <location>
        <begin position="1"/>
        <end position="21"/>
    </location>
</feature>
<dbReference type="InterPro" id="IPR055774">
    <property type="entry name" value="DUF7350"/>
</dbReference>
<evidence type="ECO:0000259" key="2">
    <source>
        <dbReference type="Pfam" id="PF24041"/>
    </source>
</evidence>
<evidence type="ECO:0000256" key="1">
    <source>
        <dbReference type="SAM" id="MobiDB-lite"/>
    </source>
</evidence>
<comment type="caution">
    <text evidence="3">The sequence shown here is derived from an EMBL/GenBank/DDBJ whole genome shotgun (WGS) entry which is preliminary data.</text>
</comment>
<reference evidence="3 4" key="1">
    <citation type="journal article" date="2014" name="PLoS Genet.">
        <title>Phylogenetically driven sequencing of extremely halophilic archaea reveals strategies for static and dynamic osmo-response.</title>
        <authorList>
            <person name="Becker E.A."/>
            <person name="Seitzer P.M."/>
            <person name="Tritt A."/>
            <person name="Larsen D."/>
            <person name="Krusor M."/>
            <person name="Yao A.I."/>
            <person name="Wu D."/>
            <person name="Madern D."/>
            <person name="Eisen J.A."/>
            <person name="Darling A.E."/>
            <person name="Facciotti M.T."/>
        </authorList>
    </citation>
    <scope>NUCLEOTIDE SEQUENCE [LARGE SCALE GENOMIC DNA]</scope>
    <source>
        <strain evidence="3 4">JCM 10879</strain>
    </source>
</reference>
<accession>M0LZW3</accession>
<protein>
    <recommendedName>
        <fullName evidence="2">DUF7350 domain-containing protein</fullName>
    </recommendedName>
</protein>
<gene>
    <name evidence="3" type="ORF">C446_09323</name>
</gene>
<dbReference type="EMBL" id="AOMA01000091">
    <property type="protein sequence ID" value="EMA38713.1"/>
    <property type="molecule type" value="Genomic_DNA"/>
</dbReference>
<dbReference type="Gene3D" id="2.60.40.2480">
    <property type="entry name" value="Periplasmic metal-binding protein Tp34-type"/>
    <property type="match status" value="1"/>
</dbReference>
<feature type="region of interest" description="Disordered" evidence="1">
    <location>
        <begin position="1"/>
        <end position="81"/>
    </location>
</feature>
<feature type="region of interest" description="Disordered" evidence="1">
    <location>
        <begin position="277"/>
        <end position="358"/>
    </location>
</feature>
<proteinExistence type="predicted"/>
<evidence type="ECO:0000313" key="3">
    <source>
        <dbReference type="EMBL" id="EMA38713.1"/>
    </source>
</evidence>
<sequence>MPTDDRRPTTHDPDHEKRPMRETPAPNRSDRPRLARRTFVTGVTAGALALAGCTGDGDGDGDGDESPADDESDDDSLDEDTLEDIEVGPEFLEVEDPPDAVYLPTHREAMRMLDPIETGDYALAPMLSYPHPFWIVAGGAGEEDVSREDPDDGRGVHMMFTLWDPETGVVLPVDDGAELRVYRDGEQVGSPRSPWTMISQEMGFHFGDNVPLPEDGRYTVEVDLPPLSTRTTGDLEGRFGERTTARFEFVYDDAFRHEVGGGVDYLDEAEWGARDALEPMDHGGHGDGEHDDHGDDGHGEHDDHDGDHDSAEHSDGHGQDHDYVPYSALPTIDDYPGTLLVAPDADTPETETHEDLPRSGDAAVLATVFEPGHRLADGDERYFLVSPRTPYNRVPLPDASLSITIERDDDSDPEHFDLEQTIDGAFDHHYGTSVPETAIQPGDVVTVTFDRPPQIARHQGYETAFLEMPPIELELPVDDSEDE</sequence>
<organism evidence="3 4">
    <name type="scientific">Halobiforma nitratireducens JCM 10879</name>
    <dbReference type="NCBI Taxonomy" id="1227454"/>
    <lineage>
        <taxon>Archaea</taxon>
        <taxon>Methanobacteriati</taxon>
        <taxon>Methanobacteriota</taxon>
        <taxon>Stenosarchaea group</taxon>
        <taxon>Halobacteria</taxon>
        <taxon>Halobacteriales</taxon>
        <taxon>Natrialbaceae</taxon>
        <taxon>Halobiforma</taxon>
    </lineage>
</organism>
<dbReference type="STRING" id="1227454.C446_09323"/>
<dbReference type="InterPro" id="IPR038482">
    <property type="entry name" value="Tp34-type_sf"/>
</dbReference>
<feature type="compositionally biased region" description="Low complexity" evidence="1">
    <location>
        <begin position="41"/>
        <end position="53"/>
    </location>
</feature>
<feature type="compositionally biased region" description="Basic and acidic residues" evidence="1">
    <location>
        <begin position="277"/>
        <end position="323"/>
    </location>
</feature>
<dbReference type="eggNOG" id="arCOG04511">
    <property type="taxonomic scope" value="Archaea"/>
</dbReference>